<name>A0A4Q5N0V1_9MICO</name>
<dbReference type="EMBL" id="SDWW01000013">
    <property type="protein sequence ID" value="RYV51708.1"/>
    <property type="molecule type" value="Genomic_DNA"/>
</dbReference>
<feature type="transmembrane region" description="Helical" evidence="2">
    <location>
        <begin position="32"/>
        <end position="50"/>
    </location>
</feature>
<protein>
    <recommendedName>
        <fullName evidence="5">Yip1 domain-containing protein</fullName>
    </recommendedName>
</protein>
<feature type="transmembrane region" description="Helical" evidence="2">
    <location>
        <begin position="150"/>
        <end position="173"/>
    </location>
</feature>
<comment type="caution">
    <text evidence="3">The sequence shown here is derived from an EMBL/GenBank/DDBJ whole genome shotgun (WGS) entry which is preliminary data.</text>
</comment>
<proteinExistence type="predicted"/>
<feature type="compositionally biased region" description="Low complexity" evidence="1">
    <location>
        <begin position="1"/>
        <end position="10"/>
    </location>
</feature>
<dbReference type="AlphaFoldDB" id="A0A4Q5N0V1"/>
<keyword evidence="2" id="KW-0812">Transmembrane</keyword>
<keyword evidence="2" id="KW-0472">Membrane</keyword>
<evidence type="ECO:0000313" key="3">
    <source>
        <dbReference type="EMBL" id="RYV51708.1"/>
    </source>
</evidence>
<feature type="transmembrane region" description="Helical" evidence="2">
    <location>
        <begin position="70"/>
        <end position="89"/>
    </location>
</feature>
<evidence type="ECO:0008006" key="5">
    <source>
        <dbReference type="Google" id="ProtNLM"/>
    </source>
</evidence>
<gene>
    <name evidence="3" type="ORF">EUA98_07345</name>
</gene>
<sequence>MTPPSASSPEVVPPRPRPARARRRTTRGDREILALGAVALVGWLAFRIVGGHARLAETLFVTWSLSAGQVYAILACSAALPVLAWFELMRVLPLLPWQGLTDRVRPRMRAAALATVPVALLIDAPGKYGASGWSDRLVVHLGYVLGTTEVVASVTILVAALPTLFVTVFLGLWLSSHPGRGWTTAAYVGVVAWLTGVAFLGWAIGPL</sequence>
<feature type="transmembrane region" description="Helical" evidence="2">
    <location>
        <begin position="185"/>
        <end position="204"/>
    </location>
</feature>
<keyword evidence="4" id="KW-1185">Reference proteome</keyword>
<feature type="region of interest" description="Disordered" evidence="1">
    <location>
        <begin position="1"/>
        <end position="25"/>
    </location>
</feature>
<evidence type="ECO:0000256" key="2">
    <source>
        <dbReference type="SAM" id="Phobius"/>
    </source>
</evidence>
<dbReference type="RefSeq" id="WP_130102025.1">
    <property type="nucleotide sequence ID" value="NZ_SDWW01000013.1"/>
</dbReference>
<evidence type="ECO:0000313" key="4">
    <source>
        <dbReference type="Proteomes" id="UP000293764"/>
    </source>
</evidence>
<accession>A0A4Q5N0V1</accession>
<reference evidence="3 4" key="1">
    <citation type="submission" date="2019-01" db="EMBL/GenBank/DDBJ databases">
        <title>Novel species of Cellulomonas.</title>
        <authorList>
            <person name="Liu Q."/>
            <person name="Xin Y.-H."/>
        </authorList>
    </citation>
    <scope>NUCLEOTIDE SEQUENCE [LARGE SCALE GENOMIC DNA]</scope>
    <source>
        <strain evidence="3 4">HLT2-17</strain>
    </source>
</reference>
<evidence type="ECO:0000256" key="1">
    <source>
        <dbReference type="SAM" id="MobiDB-lite"/>
    </source>
</evidence>
<keyword evidence="2" id="KW-1133">Transmembrane helix</keyword>
<dbReference type="Proteomes" id="UP000293764">
    <property type="component" value="Unassembled WGS sequence"/>
</dbReference>
<organism evidence="3 4">
    <name type="scientific">Pengzhenrongella frigida</name>
    <dbReference type="NCBI Taxonomy" id="1259133"/>
    <lineage>
        <taxon>Bacteria</taxon>
        <taxon>Bacillati</taxon>
        <taxon>Actinomycetota</taxon>
        <taxon>Actinomycetes</taxon>
        <taxon>Micrococcales</taxon>
        <taxon>Pengzhenrongella</taxon>
    </lineage>
</organism>